<comment type="subcellular location">
    <subcellularLocation>
        <location evidence="10">Cell membrane</location>
        <topology evidence="10">Multi-pass membrane protein</topology>
    </subcellularLocation>
</comment>
<evidence type="ECO:0000256" key="2">
    <source>
        <dbReference type="ARBA" id="ARBA00022553"/>
    </source>
</evidence>
<dbReference type="PANTHER" id="PTHR30578:SF0">
    <property type="entry name" value="ION-TRANSLOCATING OXIDOREDUCTASE COMPLEX SUBUNIT D"/>
    <property type="match status" value="1"/>
</dbReference>
<reference evidence="11 12" key="1">
    <citation type="journal article" date="2015" name="PeerJ">
        <title>First genomic representation of candidate bacterial phylum KSB3 points to enhanced environmental sensing as a trigger of wastewater bulking.</title>
        <authorList>
            <person name="Sekiguchi Y."/>
            <person name="Ohashi A."/>
            <person name="Parks D.H."/>
            <person name="Yamauchi T."/>
            <person name="Tyson G.W."/>
            <person name="Hugenholtz P."/>
        </authorList>
    </citation>
    <scope>NUCLEOTIDE SEQUENCE [LARGE SCALE GENOMIC DNA]</scope>
</reference>
<comment type="subunit">
    <text evidence="10">The complex is composed of six subunits: RnfA, RnfB, RnfC, RnfD, RnfE and RnfG.</text>
</comment>
<dbReference type="HOGENOM" id="CLU_042020_1_0_0"/>
<dbReference type="eggNOG" id="COG4658">
    <property type="taxonomic scope" value="Bacteria"/>
</dbReference>
<keyword evidence="9 10" id="KW-0472">Membrane</keyword>
<proteinExistence type="inferred from homology"/>
<dbReference type="GO" id="GO:0022900">
    <property type="term" value="P:electron transport chain"/>
    <property type="evidence" value="ECO:0007669"/>
    <property type="project" value="UniProtKB-UniRule"/>
</dbReference>
<evidence type="ECO:0000256" key="8">
    <source>
        <dbReference type="ARBA" id="ARBA00022989"/>
    </source>
</evidence>
<keyword evidence="3 10" id="KW-0285">Flavoprotein</keyword>
<dbReference type="AlphaFoldDB" id="A0A081C238"/>
<evidence type="ECO:0000256" key="7">
    <source>
        <dbReference type="ARBA" id="ARBA00022982"/>
    </source>
</evidence>
<dbReference type="InterPro" id="IPR011303">
    <property type="entry name" value="RnfD_bac"/>
</dbReference>
<organism evidence="11 12">
    <name type="scientific">Vecturithrix granuli</name>
    <dbReference type="NCBI Taxonomy" id="1499967"/>
    <lineage>
        <taxon>Bacteria</taxon>
        <taxon>Candidatus Moduliflexota</taxon>
        <taxon>Candidatus Vecturitrichia</taxon>
        <taxon>Candidatus Vecturitrichales</taxon>
        <taxon>Candidatus Vecturitrichaceae</taxon>
        <taxon>Candidatus Vecturithrix</taxon>
    </lineage>
</organism>
<gene>
    <name evidence="10" type="primary">rnfD</name>
    <name evidence="11" type="ORF">U27_05617</name>
</gene>
<sequence length="321" mass="34618">MEEQLFVISSAPHVNSEETIPKIMYTVVLALIPAMLCAVIFFGFRAVLLIATCVIACVLTEYVFQRTRKKDVTITDGSAIITGILLALVLPPKLSLLSAVLGSVVAIALGKQVFGGLGHNIFNPALVGRAFLQATYPVAMTTWVKPFFYVGSPDAISTATPLALMKFESQATAYWKLLIGYSGGCLGETSALALLLGGAYLLYKECIEWRIPAAYLGTVFILGSVFWLADSSKYPDPIFQLFAGGLMLGAWFMATDMVTSPVTPLGCWIFGIGVGIMVIIIRLFGGLPEGVMYSILMMNAITPLLNRYTKPKVFGSRKGGE</sequence>
<dbReference type="HAMAP" id="MF_00462">
    <property type="entry name" value="RsxD_RnfD"/>
    <property type="match status" value="1"/>
</dbReference>
<accession>A0A081C238</accession>
<keyword evidence="12" id="KW-1185">Reference proteome</keyword>
<keyword evidence="7 10" id="KW-0249">Electron transport</keyword>
<feature type="transmembrane region" description="Helical" evidence="10">
    <location>
        <begin position="23"/>
        <end position="41"/>
    </location>
</feature>
<evidence type="ECO:0000256" key="3">
    <source>
        <dbReference type="ARBA" id="ARBA00022630"/>
    </source>
</evidence>
<evidence type="ECO:0000256" key="9">
    <source>
        <dbReference type="ARBA" id="ARBA00023136"/>
    </source>
</evidence>
<dbReference type="EC" id="7.-.-.-" evidence="10"/>
<evidence type="ECO:0000256" key="4">
    <source>
        <dbReference type="ARBA" id="ARBA00022643"/>
    </source>
</evidence>
<protein>
    <recommendedName>
        <fullName evidence="10">Ion-translocating oxidoreductase complex subunit D</fullName>
        <ecNumber evidence="10">7.-.-.-</ecNumber>
    </recommendedName>
    <alternativeName>
        <fullName evidence="10">Rnf electron transport complex subunit D</fullName>
    </alternativeName>
</protein>
<evidence type="ECO:0000313" key="12">
    <source>
        <dbReference type="Proteomes" id="UP000030661"/>
    </source>
</evidence>
<dbReference type="NCBIfam" id="TIGR01946">
    <property type="entry name" value="rnfD"/>
    <property type="match status" value="1"/>
</dbReference>
<keyword evidence="5 10" id="KW-0812">Transmembrane</keyword>
<dbReference type="GO" id="GO:0005886">
    <property type="term" value="C:plasma membrane"/>
    <property type="evidence" value="ECO:0007669"/>
    <property type="project" value="UniProtKB-SubCell"/>
</dbReference>
<evidence type="ECO:0000256" key="10">
    <source>
        <dbReference type="HAMAP-Rule" id="MF_00462"/>
    </source>
</evidence>
<dbReference type="GO" id="GO:0055085">
    <property type="term" value="P:transmembrane transport"/>
    <property type="evidence" value="ECO:0007669"/>
    <property type="project" value="InterPro"/>
</dbReference>
<keyword evidence="4 10" id="KW-0288">FMN</keyword>
<feature type="transmembrane region" description="Helical" evidence="10">
    <location>
        <begin position="241"/>
        <end position="258"/>
    </location>
</feature>
<feature type="modified residue" description="FMN phosphoryl threonine" evidence="10">
    <location>
        <position position="160"/>
    </location>
</feature>
<feature type="transmembrane region" description="Helical" evidence="10">
    <location>
        <begin position="47"/>
        <end position="64"/>
    </location>
</feature>
<evidence type="ECO:0000313" key="11">
    <source>
        <dbReference type="EMBL" id="GAK58643.1"/>
    </source>
</evidence>
<comment type="similarity">
    <text evidence="10">Belongs to the NqrB/RnfD family.</text>
</comment>
<comment type="cofactor">
    <cofactor evidence="10">
        <name>FMN</name>
        <dbReference type="ChEBI" id="CHEBI:58210"/>
    </cofactor>
</comment>
<keyword evidence="6 10" id="KW-1278">Translocase</keyword>
<dbReference type="STRING" id="1499967.U27_05617"/>
<keyword evidence="2 10" id="KW-0597">Phosphoprotein</keyword>
<evidence type="ECO:0000256" key="5">
    <source>
        <dbReference type="ARBA" id="ARBA00022692"/>
    </source>
</evidence>
<feature type="transmembrane region" description="Helical" evidence="10">
    <location>
        <begin position="265"/>
        <end position="284"/>
    </location>
</feature>
<dbReference type="PANTHER" id="PTHR30578">
    <property type="entry name" value="ELECTRON TRANSPORT COMPLEX PROTEIN RNFD"/>
    <property type="match status" value="1"/>
</dbReference>
<dbReference type="InterPro" id="IPR004338">
    <property type="entry name" value="NqrB/RnfD"/>
</dbReference>
<name>A0A081C238_VECG1</name>
<comment type="function">
    <text evidence="10">Part of a membrane-bound complex that couples electron transfer with translocation of ions across the membrane.</text>
</comment>
<feature type="transmembrane region" description="Helical" evidence="10">
    <location>
        <begin position="209"/>
        <end position="229"/>
    </location>
</feature>
<evidence type="ECO:0000256" key="6">
    <source>
        <dbReference type="ARBA" id="ARBA00022967"/>
    </source>
</evidence>
<keyword evidence="10" id="KW-1003">Cell membrane</keyword>
<dbReference type="Proteomes" id="UP000030661">
    <property type="component" value="Unassembled WGS sequence"/>
</dbReference>
<evidence type="ECO:0000256" key="1">
    <source>
        <dbReference type="ARBA" id="ARBA00022448"/>
    </source>
</evidence>
<feature type="transmembrane region" description="Helical" evidence="10">
    <location>
        <begin position="96"/>
        <end position="114"/>
    </location>
</feature>
<dbReference type="EMBL" id="DF820468">
    <property type="protein sequence ID" value="GAK58643.1"/>
    <property type="molecule type" value="Genomic_DNA"/>
</dbReference>
<dbReference type="Pfam" id="PF03116">
    <property type="entry name" value="NQR2_RnfD_RnfE"/>
    <property type="match status" value="1"/>
</dbReference>
<feature type="transmembrane region" description="Helical" evidence="10">
    <location>
        <begin position="178"/>
        <end position="202"/>
    </location>
</feature>
<keyword evidence="8 10" id="KW-1133">Transmembrane helix</keyword>
<keyword evidence="1 10" id="KW-0813">Transport</keyword>